<dbReference type="Proteomes" id="UP000694560">
    <property type="component" value="Unplaced"/>
</dbReference>
<dbReference type="Gene3D" id="2.60.20.10">
    <property type="entry name" value="Crystallins"/>
    <property type="match status" value="1"/>
</dbReference>
<sequence length="143" mass="16437">KGPPHQNQAFPMMSPQTHQTCMPTSTSDKMETACWVIHECPNYTGHQYFLKGQSILTASTGWVSMTPSHSYSSLRNDFRGSMLKFMENSPSFQEGFHFRDIQSCNILEESCVFYEQPHFQGQQYLLRPENAKVGSFQPTRVIF</sequence>
<dbReference type="GO" id="GO:0007601">
    <property type="term" value="P:visual perception"/>
    <property type="evidence" value="ECO:0007669"/>
    <property type="project" value="TreeGrafter"/>
</dbReference>
<evidence type="ECO:0000313" key="8">
    <source>
        <dbReference type="Proteomes" id="UP000694560"/>
    </source>
</evidence>
<dbReference type="Pfam" id="PF00030">
    <property type="entry name" value="Crystall"/>
    <property type="match status" value="1"/>
</dbReference>
<feature type="region of interest" description="Disordered" evidence="5">
    <location>
        <begin position="1"/>
        <end position="23"/>
    </location>
</feature>
<keyword evidence="4" id="KW-0677">Repeat</keyword>
<dbReference type="InterPro" id="IPR001064">
    <property type="entry name" value="Beta/gamma_crystallin"/>
</dbReference>
<protein>
    <recommendedName>
        <fullName evidence="6">Beta/gamma crystallin 'Greek key' domain-containing protein</fullName>
    </recommendedName>
</protein>
<dbReference type="SMART" id="SM00247">
    <property type="entry name" value="XTALbg"/>
    <property type="match status" value="1"/>
</dbReference>
<accession>A0A8C5TWX5</accession>
<evidence type="ECO:0000259" key="6">
    <source>
        <dbReference type="SMART" id="SM00247"/>
    </source>
</evidence>
<evidence type="ECO:0000256" key="3">
    <source>
        <dbReference type="ARBA" id="ARBA00022613"/>
    </source>
</evidence>
<reference evidence="7" key="2">
    <citation type="submission" date="2025-09" db="UniProtKB">
        <authorList>
            <consortium name="Ensembl"/>
        </authorList>
    </citation>
    <scope>IDENTIFICATION</scope>
</reference>
<dbReference type="PANTHER" id="PTHR11818">
    <property type="entry name" value="BETA/GAMMA CRYSTALLIN"/>
    <property type="match status" value="1"/>
</dbReference>
<evidence type="ECO:0000313" key="7">
    <source>
        <dbReference type="Ensembl" id="ENSMCSP00000013093.1"/>
    </source>
</evidence>
<evidence type="ECO:0000256" key="1">
    <source>
        <dbReference type="ARBA" id="ARBA00003689"/>
    </source>
</evidence>
<evidence type="ECO:0000256" key="2">
    <source>
        <dbReference type="ARBA" id="ARBA00009646"/>
    </source>
</evidence>
<dbReference type="OrthoDB" id="8407241at2759"/>
<organism evidence="7 8">
    <name type="scientific">Malurus cyaneus samueli</name>
    <dbReference type="NCBI Taxonomy" id="2593467"/>
    <lineage>
        <taxon>Eukaryota</taxon>
        <taxon>Metazoa</taxon>
        <taxon>Chordata</taxon>
        <taxon>Craniata</taxon>
        <taxon>Vertebrata</taxon>
        <taxon>Euteleostomi</taxon>
        <taxon>Archelosauria</taxon>
        <taxon>Archosauria</taxon>
        <taxon>Dinosauria</taxon>
        <taxon>Saurischia</taxon>
        <taxon>Theropoda</taxon>
        <taxon>Coelurosauria</taxon>
        <taxon>Aves</taxon>
        <taxon>Neognathae</taxon>
        <taxon>Neoaves</taxon>
        <taxon>Telluraves</taxon>
        <taxon>Australaves</taxon>
        <taxon>Passeriformes</taxon>
        <taxon>Meliphagoidea</taxon>
        <taxon>Maluridae</taxon>
        <taxon>Malurus</taxon>
    </lineage>
</organism>
<name>A0A8C5TWX5_9PASS</name>
<dbReference type="SUPFAM" id="SSF49695">
    <property type="entry name" value="gamma-Crystallin-like"/>
    <property type="match status" value="1"/>
</dbReference>
<dbReference type="GO" id="GO:0005212">
    <property type="term" value="F:structural constituent of eye lens"/>
    <property type="evidence" value="ECO:0007669"/>
    <property type="project" value="UniProtKB-KW"/>
</dbReference>
<dbReference type="InterPro" id="IPR011024">
    <property type="entry name" value="G_crystallin-like"/>
</dbReference>
<dbReference type="PANTHER" id="PTHR11818:SF119">
    <property type="entry name" value="GAMMA-CRYSTALLIN D"/>
    <property type="match status" value="1"/>
</dbReference>
<comment type="function">
    <text evidence="1">Crystallins are the dominant structural components of the vertebrate eye lens.</text>
</comment>
<proteinExistence type="inferred from homology"/>
<dbReference type="GO" id="GO:0002088">
    <property type="term" value="P:lens development in camera-type eye"/>
    <property type="evidence" value="ECO:0007669"/>
    <property type="project" value="TreeGrafter"/>
</dbReference>
<keyword evidence="8" id="KW-1185">Reference proteome</keyword>
<feature type="domain" description="Beta/gamma crystallin 'Greek key'" evidence="6">
    <location>
        <begin position="75"/>
        <end position="139"/>
    </location>
</feature>
<comment type="similarity">
    <text evidence="2">Belongs to the beta/gamma-crystallin family.</text>
</comment>
<keyword evidence="3" id="KW-0273">Eye lens protein</keyword>
<evidence type="ECO:0000256" key="5">
    <source>
        <dbReference type="SAM" id="MobiDB-lite"/>
    </source>
</evidence>
<dbReference type="AlphaFoldDB" id="A0A8C5TWX5"/>
<dbReference type="Ensembl" id="ENSMCST00000013433.1">
    <property type="protein sequence ID" value="ENSMCSP00000013093.1"/>
    <property type="gene ID" value="ENSMCSG00000009266.1"/>
</dbReference>
<reference evidence="7" key="1">
    <citation type="submission" date="2025-08" db="UniProtKB">
        <authorList>
            <consortium name="Ensembl"/>
        </authorList>
    </citation>
    <scope>IDENTIFICATION</scope>
</reference>
<dbReference type="InterPro" id="IPR050252">
    <property type="entry name" value="Beta/Gamma-Crystallin"/>
</dbReference>
<evidence type="ECO:0000256" key="4">
    <source>
        <dbReference type="ARBA" id="ARBA00022737"/>
    </source>
</evidence>